<dbReference type="Proteomes" id="UP000694843">
    <property type="component" value="Unplaced"/>
</dbReference>
<gene>
    <name evidence="3" type="primary">LOC108665917</name>
</gene>
<evidence type="ECO:0000256" key="1">
    <source>
        <dbReference type="SAM" id="MobiDB-lite"/>
    </source>
</evidence>
<dbReference type="AlphaFoldDB" id="A0A8B7N4B3"/>
<evidence type="ECO:0000313" key="3">
    <source>
        <dbReference type="RefSeq" id="XP_018008208.2"/>
    </source>
</evidence>
<sequence>MINSIEKIIKLCFISILPSGKMSKTPAEMWELASALHVHGSDVDKLATVLPHWPKSDLAHILGKFKSKARREQQFIVKGMKASQNVPRQKIIEKLKEEPGNPTSDEGDGEKSKSDVASTNLTDSPLVVWSDLLMKVHSLQGTSDKVKFGSRISKSAPINDHSQLLSKTMTYASCLEEHYQGGSHDEASYGEIYKYFGQLLAGEAPTQLRPKSAAKILEMLDRLTAIIGSGAFMGAINALRQQSLSDIQEFQVNPLDCGAEATSSDAASHPYFEEHRHNVNSKLVKAQTNSASLLTNVPGLNPLMLPSSILTKPLDALSDTSATSTSSS</sequence>
<accession>A0A8B7N4B3</accession>
<reference evidence="3" key="1">
    <citation type="submission" date="2025-08" db="UniProtKB">
        <authorList>
            <consortium name="RefSeq"/>
        </authorList>
    </citation>
    <scope>IDENTIFICATION</scope>
    <source>
        <tissue evidence="3">Whole organism</tissue>
    </source>
</reference>
<keyword evidence="2" id="KW-1185">Reference proteome</keyword>
<protein>
    <submittedName>
        <fullName evidence="3">Uncharacterized protein LOC108665917</fullName>
    </submittedName>
</protein>
<dbReference type="OrthoDB" id="6363451at2759"/>
<proteinExistence type="predicted"/>
<feature type="region of interest" description="Disordered" evidence="1">
    <location>
        <begin position="95"/>
        <end position="118"/>
    </location>
</feature>
<dbReference type="RefSeq" id="XP_018008208.2">
    <property type="nucleotide sequence ID" value="XM_018152719.2"/>
</dbReference>
<dbReference type="GeneID" id="108665917"/>
<evidence type="ECO:0000313" key="2">
    <source>
        <dbReference type="Proteomes" id="UP000694843"/>
    </source>
</evidence>
<organism evidence="2 3">
    <name type="scientific">Hyalella azteca</name>
    <name type="common">Amphipod</name>
    <dbReference type="NCBI Taxonomy" id="294128"/>
    <lineage>
        <taxon>Eukaryota</taxon>
        <taxon>Metazoa</taxon>
        <taxon>Ecdysozoa</taxon>
        <taxon>Arthropoda</taxon>
        <taxon>Crustacea</taxon>
        <taxon>Multicrustacea</taxon>
        <taxon>Malacostraca</taxon>
        <taxon>Eumalacostraca</taxon>
        <taxon>Peracarida</taxon>
        <taxon>Amphipoda</taxon>
        <taxon>Senticaudata</taxon>
        <taxon>Talitrida</taxon>
        <taxon>Talitroidea</taxon>
        <taxon>Hyalellidae</taxon>
        <taxon>Hyalella</taxon>
    </lineage>
</organism>
<name>A0A8B7N4B3_HYAAZ</name>
<dbReference type="KEGG" id="hazt:108665917"/>